<proteinExistence type="predicted"/>
<dbReference type="EMBL" id="SMLW01000629">
    <property type="protein sequence ID" value="MTI27468.1"/>
    <property type="molecule type" value="Genomic_DNA"/>
</dbReference>
<comment type="caution">
    <text evidence="1">The sequence shown here is derived from an EMBL/GenBank/DDBJ whole genome shotgun (WGS) entry which is preliminary data.</text>
</comment>
<protein>
    <submittedName>
        <fullName evidence="1">Uncharacterized protein</fullName>
    </submittedName>
</protein>
<gene>
    <name evidence="1" type="ORF">E1163_21105</name>
</gene>
<organism evidence="1 2">
    <name type="scientific">Fulvivirga kasyanovii</name>
    <dbReference type="NCBI Taxonomy" id="396812"/>
    <lineage>
        <taxon>Bacteria</taxon>
        <taxon>Pseudomonadati</taxon>
        <taxon>Bacteroidota</taxon>
        <taxon>Cytophagia</taxon>
        <taxon>Cytophagales</taxon>
        <taxon>Fulvivirgaceae</taxon>
        <taxon>Fulvivirga</taxon>
    </lineage>
</organism>
<keyword evidence="2" id="KW-1185">Reference proteome</keyword>
<evidence type="ECO:0000313" key="1">
    <source>
        <dbReference type="EMBL" id="MTI27468.1"/>
    </source>
</evidence>
<reference evidence="1 2" key="1">
    <citation type="submission" date="2019-02" db="EMBL/GenBank/DDBJ databases">
        <authorList>
            <person name="Goldberg S.R."/>
            <person name="Haltli B.A."/>
            <person name="Correa H."/>
            <person name="Russell K.G."/>
        </authorList>
    </citation>
    <scope>NUCLEOTIDE SEQUENCE [LARGE SCALE GENOMIC DNA]</scope>
    <source>
        <strain evidence="1 2">JCM 16186</strain>
    </source>
</reference>
<dbReference type="RefSeq" id="WP_155174467.1">
    <property type="nucleotide sequence ID" value="NZ_BAAAFL010000027.1"/>
</dbReference>
<accession>A0ABW9RW65</accession>
<name>A0ABW9RW65_9BACT</name>
<dbReference type="Proteomes" id="UP000798808">
    <property type="component" value="Unassembled WGS sequence"/>
</dbReference>
<sequence length="137" mass="15837">MQNHFELSDAEFAGQFAGCRLDPALFNHEAHLRLAWILIDAHGIEIAIEKIQEQLQGFVDHVGARDKYNKTLTIAATKAVYHFMLKSRSDNFRDFIEEFPQLKSNFRGLMEAHYAIDIFTLPQARVEFLEPDLIPFD</sequence>
<evidence type="ECO:0000313" key="2">
    <source>
        <dbReference type="Proteomes" id="UP000798808"/>
    </source>
</evidence>